<dbReference type="Gene3D" id="4.10.400.10">
    <property type="entry name" value="Low-density Lipoprotein Receptor"/>
    <property type="match status" value="4"/>
</dbReference>
<feature type="disulfide bond" evidence="13">
    <location>
        <begin position="114"/>
        <end position="132"/>
    </location>
</feature>
<dbReference type="InterPro" id="IPR001304">
    <property type="entry name" value="C-type_lectin-like"/>
</dbReference>
<keyword evidence="6" id="KW-1133">Transmembrane helix</keyword>
<keyword evidence="10" id="KW-0168">Coated pit</keyword>
<evidence type="ECO:0000256" key="8">
    <source>
        <dbReference type="ARBA" id="ARBA00023157"/>
    </source>
</evidence>
<feature type="domain" description="C-type lectin" evidence="15">
    <location>
        <begin position="189"/>
        <end position="318"/>
    </location>
</feature>
<feature type="disulfide bond" evidence="13">
    <location>
        <begin position="150"/>
        <end position="168"/>
    </location>
</feature>
<evidence type="ECO:0000313" key="16">
    <source>
        <dbReference type="Proteomes" id="UP000694843"/>
    </source>
</evidence>
<dbReference type="FunFam" id="4.10.400.10:FF:000011">
    <property type="entry name" value="Low-density lipoprotein receptor-related protein 1"/>
    <property type="match status" value="1"/>
</dbReference>
<reference evidence="17" key="1">
    <citation type="submission" date="2025-08" db="UniProtKB">
        <authorList>
            <consortium name="RefSeq"/>
        </authorList>
    </citation>
    <scope>IDENTIFICATION</scope>
    <source>
        <tissue evidence="17">Whole organism</tissue>
    </source>
</reference>
<dbReference type="CDD" id="cd00112">
    <property type="entry name" value="LDLa"/>
    <property type="match status" value="3"/>
</dbReference>
<accession>A0A979FH86</accession>
<dbReference type="GO" id="GO:0042562">
    <property type="term" value="F:hormone binding"/>
    <property type="evidence" value="ECO:0007669"/>
    <property type="project" value="TreeGrafter"/>
</dbReference>
<dbReference type="GO" id="GO:0046872">
    <property type="term" value="F:metal ion binding"/>
    <property type="evidence" value="ECO:0007669"/>
    <property type="project" value="UniProtKB-KW"/>
</dbReference>
<dbReference type="PANTHER" id="PTHR22722">
    <property type="entry name" value="LOW-DENSITY LIPOPROTEIN RECEPTOR-RELATED PROTEIN 2-RELATED"/>
    <property type="match status" value="1"/>
</dbReference>
<feature type="disulfide bond" evidence="13">
    <location>
        <begin position="78"/>
        <end position="96"/>
    </location>
</feature>
<evidence type="ECO:0000313" key="17">
    <source>
        <dbReference type="RefSeq" id="XP_047735962.1"/>
    </source>
</evidence>
<feature type="disulfide bond" evidence="13">
    <location>
        <begin position="143"/>
        <end position="155"/>
    </location>
</feature>
<dbReference type="PRINTS" id="PR00261">
    <property type="entry name" value="LDLRECEPTOR"/>
</dbReference>
<dbReference type="InterPro" id="IPR016187">
    <property type="entry name" value="CTDL_fold"/>
</dbReference>
<dbReference type="GO" id="GO:0016324">
    <property type="term" value="C:apical plasma membrane"/>
    <property type="evidence" value="ECO:0007669"/>
    <property type="project" value="TreeGrafter"/>
</dbReference>
<keyword evidence="7" id="KW-0472">Membrane</keyword>
<dbReference type="OMA" id="CKLACIP"/>
<dbReference type="RefSeq" id="XP_047735962.1">
    <property type="nucleotide sequence ID" value="XM_047880006.1"/>
</dbReference>
<dbReference type="Proteomes" id="UP000694843">
    <property type="component" value="Unplaced"/>
</dbReference>
<feature type="disulfide bond" evidence="13">
    <location>
        <begin position="71"/>
        <end position="83"/>
    </location>
</feature>
<evidence type="ECO:0000256" key="1">
    <source>
        <dbReference type="ARBA" id="ARBA00004167"/>
    </source>
</evidence>
<dbReference type="PROSITE" id="PS01209">
    <property type="entry name" value="LDLRA_1"/>
    <property type="match status" value="1"/>
</dbReference>
<dbReference type="InterPro" id="IPR036055">
    <property type="entry name" value="LDL_receptor-like_sf"/>
</dbReference>
<feature type="disulfide bond" evidence="13">
    <location>
        <begin position="126"/>
        <end position="141"/>
    </location>
</feature>
<feature type="disulfide bond" evidence="13">
    <location>
        <begin position="42"/>
        <end position="60"/>
    </location>
</feature>
<evidence type="ECO:0000256" key="13">
    <source>
        <dbReference type="PROSITE-ProRule" id="PRU00124"/>
    </source>
</evidence>
<evidence type="ECO:0000256" key="12">
    <source>
        <dbReference type="ARBA" id="ARBA00037878"/>
    </source>
</evidence>
<keyword evidence="9 17" id="KW-0675">Receptor</keyword>
<dbReference type="Gene3D" id="3.10.100.10">
    <property type="entry name" value="Mannose-Binding Protein A, subunit A"/>
    <property type="match status" value="1"/>
</dbReference>
<dbReference type="SMART" id="SM00192">
    <property type="entry name" value="LDLa"/>
    <property type="match status" value="4"/>
</dbReference>
<keyword evidence="4 14" id="KW-0732">Signal</keyword>
<dbReference type="GO" id="GO:0005905">
    <property type="term" value="C:clathrin-coated pit"/>
    <property type="evidence" value="ECO:0007669"/>
    <property type="project" value="UniProtKB-KW"/>
</dbReference>
<keyword evidence="8 13" id="KW-1015">Disulfide bond</keyword>
<feature type="signal peptide" evidence="14">
    <location>
        <begin position="1"/>
        <end position="25"/>
    </location>
</feature>
<feature type="disulfide bond" evidence="13">
    <location>
        <begin position="35"/>
        <end position="47"/>
    </location>
</feature>
<keyword evidence="11" id="KW-0325">Glycoprotein</keyword>
<keyword evidence="3" id="KW-0479">Metal-binding</keyword>
<dbReference type="FunFam" id="4.10.400.10:FF:000002">
    <property type="entry name" value="Low-density lipoprotein receptor-related protein 1"/>
    <property type="match status" value="1"/>
</dbReference>
<dbReference type="GeneID" id="108670155"/>
<keyword evidence="17" id="KW-0449">Lipoprotein</keyword>
<evidence type="ECO:0000256" key="2">
    <source>
        <dbReference type="ARBA" id="ARBA00022692"/>
    </source>
</evidence>
<feature type="disulfide bond" evidence="13">
    <location>
        <begin position="90"/>
        <end position="105"/>
    </location>
</feature>
<dbReference type="PROSITE" id="PS50068">
    <property type="entry name" value="LDLRA_2"/>
    <property type="match status" value="4"/>
</dbReference>
<dbReference type="PROSITE" id="PS50041">
    <property type="entry name" value="C_TYPE_LECTIN_2"/>
    <property type="match status" value="1"/>
</dbReference>
<dbReference type="FunFam" id="4.10.400.10:FF:000001">
    <property type="entry name" value="Low-density lipoprotein receptor-related protein 1"/>
    <property type="match status" value="1"/>
</dbReference>
<dbReference type="GO" id="GO:0043235">
    <property type="term" value="C:receptor complex"/>
    <property type="evidence" value="ECO:0007669"/>
    <property type="project" value="TreeGrafter"/>
</dbReference>
<feature type="disulfide bond" evidence="13">
    <location>
        <begin position="162"/>
        <end position="177"/>
    </location>
</feature>
<dbReference type="CDD" id="cd00037">
    <property type="entry name" value="CLECT"/>
    <property type="match status" value="1"/>
</dbReference>
<dbReference type="SUPFAM" id="SSF57424">
    <property type="entry name" value="LDL receptor-like module"/>
    <property type="match status" value="4"/>
</dbReference>
<comment type="subcellular location">
    <subcellularLocation>
        <location evidence="12">Membrane</location>
        <location evidence="12">Coated pit</location>
    </subcellularLocation>
    <subcellularLocation>
        <location evidence="1">Membrane</location>
        <topology evidence="1">Single-pass membrane protein</topology>
    </subcellularLocation>
</comment>
<evidence type="ECO:0000256" key="4">
    <source>
        <dbReference type="ARBA" id="ARBA00022729"/>
    </source>
</evidence>
<keyword evidence="5" id="KW-0677">Repeat</keyword>
<feature type="disulfide bond" evidence="13">
    <location>
        <begin position="54"/>
        <end position="69"/>
    </location>
</feature>
<feature type="disulfide bond" evidence="13">
    <location>
        <begin position="107"/>
        <end position="119"/>
    </location>
</feature>
<dbReference type="AlphaFoldDB" id="A0A979FH86"/>
<dbReference type="Pfam" id="PF00057">
    <property type="entry name" value="Ldl_recept_a"/>
    <property type="match status" value="4"/>
</dbReference>
<evidence type="ECO:0000256" key="6">
    <source>
        <dbReference type="ARBA" id="ARBA00022989"/>
    </source>
</evidence>
<evidence type="ECO:0000256" key="11">
    <source>
        <dbReference type="ARBA" id="ARBA00023180"/>
    </source>
</evidence>
<name>A0A979FH86_HYAAZ</name>
<dbReference type="InterPro" id="IPR051221">
    <property type="entry name" value="LDLR-related"/>
</dbReference>
<sequence length="322" mass="35941">MMDISDRQWLLSLLLFAAAMSSVTAAALTPTSGTCDSSQFQCDNKRCIRASYKCDDDNDCGDGSDERNCTCDSSQFQCDNKRCIPARYKCDGDNDCGDMSDEQNCTCDSSRFRCNNKRCIPARYRCDGNNGCGDGSDEYNCTCDSSQFQCNNKRCIPASYKCDGDNDCGDMSDEFNCMHDSCPRNYSRVGRKCLHGVAVARSWQDAVVECRSLTGHLATFDSVHEITFVLRRLATHEPSSFNLTFPVWIGISASRNISVSDRHTLHWQWVSGKIEPYPSPLLESFHELRERCGYLASATSAIISHTRHCAELKHALCETAPL</sequence>
<evidence type="ECO:0000259" key="15">
    <source>
        <dbReference type="PROSITE" id="PS50041"/>
    </source>
</evidence>
<keyword evidence="16" id="KW-1185">Reference proteome</keyword>
<dbReference type="InterPro" id="IPR002172">
    <property type="entry name" value="LDrepeatLR_classA_rpt"/>
</dbReference>
<keyword evidence="2" id="KW-0812">Transmembrane</keyword>
<evidence type="ECO:0000256" key="7">
    <source>
        <dbReference type="ARBA" id="ARBA00023136"/>
    </source>
</evidence>
<dbReference type="SUPFAM" id="SSF56436">
    <property type="entry name" value="C-type lectin-like"/>
    <property type="match status" value="1"/>
</dbReference>
<evidence type="ECO:0000256" key="10">
    <source>
        <dbReference type="ARBA" id="ARBA00023176"/>
    </source>
</evidence>
<evidence type="ECO:0000256" key="3">
    <source>
        <dbReference type="ARBA" id="ARBA00022723"/>
    </source>
</evidence>
<protein>
    <submittedName>
        <fullName evidence="17">Very low-density lipoprotein receptor</fullName>
    </submittedName>
</protein>
<dbReference type="KEGG" id="hazt:108670155"/>
<proteinExistence type="predicted"/>
<dbReference type="InterPro" id="IPR023415">
    <property type="entry name" value="LDLR_class-A_CS"/>
</dbReference>
<dbReference type="InterPro" id="IPR016186">
    <property type="entry name" value="C-type_lectin-like/link_sf"/>
</dbReference>
<dbReference type="GO" id="GO:0006898">
    <property type="term" value="P:receptor-mediated endocytosis"/>
    <property type="evidence" value="ECO:0007669"/>
    <property type="project" value="TreeGrafter"/>
</dbReference>
<evidence type="ECO:0000256" key="9">
    <source>
        <dbReference type="ARBA" id="ARBA00023170"/>
    </source>
</evidence>
<organism evidence="16 17">
    <name type="scientific">Hyalella azteca</name>
    <name type="common">Amphipod</name>
    <dbReference type="NCBI Taxonomy" id="294128"/>
    <lineage>
        <taxon>Eukaryota</taxon>
        <taxon>Metazoa</taxon>
        <taxon>Ecdysozoa</taxon>
        <taxon>Arthropoda</taxon>
        <taxon>Crustacea</taxon>
        <taxon>Multicrustacea</taxon>
        <taxon>Malacostraca</taxon>
        <taxon>Eumalacostraca</taxon>
        <taxon>Peracarida</taxon>
        <taxon>Amphipoda</taxon>
        <taxon>Senticaudata</taxon>
        <taxon>Talitrida</taxon>
        <taxon>Talitroidea</taxon>
        <taxon>Hyalellidae</taxon>
        <taxon>Hyalella</taxon>
    </lineage>
</organism>
<dbReference type="SMART" id="SM00034">
    <property type="entry name" value="CLECT"/>
    <property type="match status" value="1"/>
</dbReference>
<gene>
    <name evidence="17" type="primary">LOC108670155</name>
</gene>
<feature type="chain" id="PRO_5037586367" evidence="14">
    <location>
        <begin position="26"/>
        <end position="322"/>
    </location>
</feature>
<dbReference type="OrthoDB" id="10005216at2759"/>
<evidence type="ECO:0000256" key="5">
    <source>
        <dbReference type="ARBA" id="ARBA00022737"/>
    </source>
</evidence>
<dbReference type="PANTHER" id="PTHR22722:SF14">
    <property type="entry name" value="MEGALIN, ISOFORM A"/>
    <property type="match status" value="1"/>
</dbReference>
<evidence type="ECO:0000256" key="14">
    <source>
        <dbReference type="SAM" id="SignalP"/>
    </source>
</evidence>